<feature type="transmembrane region" description="Helical" evidence="6">
    <location>
        <begin position="239"/>
        <end position="272"/>
    </location>
</feature>
<dbReference type="GO" id="GO:0005886">
    <property type="term" value="C:plasma membrane"/>
    <property type="evidence" value="ECO:0007669"/>
    <property type="project" value="UniProtKB-SubCell"/>
</dbReference>
<proteinExistence type="inferred from homology"/>
<evidence type="ECO:0000313" key="8">
    <source>
        <dbReference type="Proteomes" id="UP001178507"/>
    </source>
</evidence>
<keyword evidence="3 6" id="KW-0812">Transmembrane</keyword>
<evidence type="ECO:0000256" key="3">
    <source>
        <dbReference type="ARBA" id="ARBA00022692"/>
    </source>
</evidence>
<comment type="function">
    <text evidence="6">Choline transporter.</text>
</comment>
<dbReference type="GO" id="GO:0022857">
    <property type="term" value="F:transmembrane transporter activity"/>
    <property type="evidence" value="ECO:0007669"/>
    <property type="project" value="UniProtKB-UniRule"/>
</dbReference>
<dbReference type="AlphaFoldDB" id="A0AA36HV64"/>
<dbReference type="EMBL" id="CAUJNA010000351">
    <property type="protein sequence ID" value="CAJ1375950.1"/>
    <property type="molecule type" value="Genomic_DNA"/>
</dbReference>
<comment type="caution">
    <text evidence="7">The sequence shown here is derived from an EMBL/GenBank/DDBJ whole genome shotgun (WGS) entry which is preliminary data.</text>
</comment>
<sequence>MAARTSVLQDLAGHDNAQVKRGGSILEQSEHFSEVRRCRDVIWAFLFLIVAGVVVCGAVAFSINLWSMDKNSKADTTVLHLLEDSYVHAMLSLFVAGLASLGFSVLFLLFAQHNAECVVWTCLLLGPVCAVASGAAMMASSWPMPGVVGLLVFGLGILLFILVFCCWKDLVPLTVLLLRTVIHVVRMHSTMIMLSIFGAALAILWSVACFTSLLAVSFYDEEIAHAMKEKTSRSPMKALVFFCFAFMYYWGSIVSIDTAFTSCSGVFGRWYFQKDRPDDAPISKSLKVACTTSFGSICFGSFCVAVVRAVEFVVGVLRREAQEDGNIVLCCLLAVVECIVECIGDILQWVCSWAYVQCAVRGVGFCDACSATFSLCTFANMDAICASTLIDSVPYLGALIVGLLSGGVGFLSYHAAGASASGYAISVFACSFWLGTLAAWAALMPLKAGASTVIVCFAEEPDFLRRQAPALYEAFVHHCGDVSSEGSRRSSRNSLQLGDQARDLRAAPLMEMGPVGQRKLQVTVPEGVLPGQMVQVRTPEGQLLQVAVPLGYSPGQAFVANY</sequence>
<feature type="transmembrane region" description="Helical" evidence="6">
    <location>
        <begin position="170"/>
        <end position="186"/>
    </location>
</feature>
<keyword evidence="5 6" id="KW-0472">Membrane</keyword>
<evidence type="ECO:0000256" key="2">
    <source>
        <dbReference type="ARBA" id="ARBA00007168"/>
    </source>
</evidence>
<feature type="transmembrane region" description="Helical" evidence="6">
    <location>
        <begin position="86"/>
        <end position="110"/>
    </location>
</feature>
<keyword evidence="8" id="KW-1185">Reference proteome</keyword>
<dbReference type="Pfam" id="PF04515">
    <property type="entry name" value="Choline_transpo"/>
    <property type="match status" value="1"/>
</dbReference>
<dbReference type="Proteomes" id="UP001178507">
    <property type="component" value="Unassembled WGS sequence"/>
</dbReference>
<reference evidence="7" key="1">
    <citation type="submission" date="2023-08" db="EMBL/GenBank/DDBJ databases">
        <authorList>
            <person name="Chen Y."/>
            <person name="Shah S."/>
            <person name="Dougan E. K."/>
            <person name="Thang M."/>
            <person name="Chan C."/>
        </authorList>
    </citation>
    <scope>NUCLEOTIDE SEQUENCE</scope>
</reference>
<evidence type="ECO:0000256" key="4">
    <source>
        <dbReference type="ARBA" id="ARBA00022989"/>
    </source>
</evidence>
<feature type="transmembrane region" description="Helical" evidence="6">
    <location>
        <begin position="144"/>
        <end position="163"/>
    </location>
</feature>
<feature type="transmembrane region" description="Helical" evidence="6">
    <location>
        <begin position="117"/>
        <end position="138"/>
    </location>
</feature>
<evidence type="ECO:0000313" key="7">
    <source>
        <dbReference type="EMBL" id="CAJ1375950.1"/>
    </source>
</evidence>
<gene>
    <name evidence="7" type="ORF">EVOR1521_LOCUS5129</name>
</gene>
<feature type="transmembrane region" description="Helical" evidence="6">
    <location>
        <begin position="41"/>
        <end position="66"/>
    </location>
</feature>
<comment type="subcellular location">
    <subcellularLocation>
        <location evidence="6">Cell membrane</location>
        <topology evidence="6">Multi-pass membrane protein</topology>
    </subcellularLocation>
    <subcellularLocation>
        <location evidence="1">Membrane</location>
        <topology evidence="1">Multi-pass membrane protein</topology>
    </subcellularLocation>
</comment>
<evidence type="ECO:0000256" key="1">
    <source>
        <dbReference type="ARBA" id="ARBA00004141"/>
    </source>
</evidence>
<evidence type="ECO:0000256" key="6">
    <source>
        <dbReference type="RuleBase" id="RU368066"/>
    </source>
</evidence>
<organism evidence="7 8">
    <name type="scientific">Effrenium voratum</name>
    <dbReference type="NCBI Taxonomy" id="2562239"/>
    <lineage>
        <taxon>Eukaryota</taxon>
        <taxon>Sar</taxon>
        <taxon>Alveolata</taxon>
        <taxon>Dinophyceae</taxon>
        <taxon>Suessiales</taxon>
        <taxon>Symbiodiniaceae</taxon>
        <taxon>Effrenium</taxon>
    </lineage>
</organism>
<dbReference type="PANTHER" id="PTHR12385:SF4">
    <property type="entry name" value="PROTEIN PNS1"/>
    <property type="match status" value="1"/>
</dbReference>
<feature type="transmembrane region" description="Helical" evidence="6">
    <location>
        <begin position="292"/>
        <end position="314"/>
    </location>
</feature>
<accession>A0AA36HV64</accession>
<dbReference type="PANTHER" id="PTHR12385">
    <property type="entry name" value="CHOLINE TRANSPORTER-LIKE (SLC FAMILY 44)"/>
    <property type="match status" value="1"/>
</dbReference>
<protein>
    <recommendedName>
        <fullName evidence="6">Choline transporter-like protein</fullName>
    </recommendedName>
</protein>
<feature type="transmembrane region" description="Helical" evidence="6">
    <location>
        <begin position="422"/>
        <end position="443"/>
    </location>
</feature>
<keyword evidence="4 6" id="KW-1133">Transmembrane helix</keyword>
<name>A0AA36HV64_9DINO</name>
<dbReference type="InterPro" id="IPR007603">
    <property type="entry name" value="Choline_transptr-like"/>
</dbReference>
<evidence type="ECO:0000256" key="5">
    <source>
        <dbReference type="ARBA" id="ARBA00023136"/>
    </source>
</evidence>
<feature type="transmembrane region" description="Helical" evidence="6">
    <location>
        <begin position="393"/>
        <end position="416"/>
    </location>
</feature>
<comment type="similarity">
    <text evidence="2 6">Belongs to the CTL (choline transporter-like) family.</text>
</comment>
<feature type="transmembrane region" description="Helical" evidence="6">
    <location>
        <begin position="192"/>
        <end position="219"/>
    </location>
</feature>